<feature type="domain" description="NUDE" evidence="9">
    <location>
        <begin position="211"/>
        <end position="351"/>
    </location>
</feature>
<protein>
    <submittedName>
        <fullName evidence="10">NADH:ubiquinone oxidoreductase</fullName>
    </submittedName>
</protein>
<dbReference type="GO" id="GO:0047496">
    <property type="term" value="P:vesicle transport along microtubule"/>
    <property type="evidence" value="ECO:0007669"/>
    <property type="project" value="TreeGrafter"/>
</dbReference>
<dbReference type="GO" id="GO:0005874">
    <property type="term" value="C:microtubule"/>
    <property type="evidence" value="ECO:0007669"/>
    <property type="project" value="UniProtKB-KW"/>
</dbReference>
<comment type="subcellular location">
    <subcellularLocation>
        <location evidence="1">Cytoplasm</location>
        <location evidence="1">Cytoskeleton</location>
    </subcellularLocation>
</comment>
<dbReference type="InterPro" id="IPR006964">
    <property type="entry name" value="NUDE_dom"/>
</dbReference>
<evidence type="ECO:0000256" key="5">
    <source>
        <dbReference type="ARBA" id="ARBA00023054"/>
    </source>
</evidence>
<evidence type="ECO:0000259" key="9">
    <source>
        <dbReference type="Pfam" id="PF04880"/>
    </source>
</evidence>
<dbReference type="GO" id="GO:0007020">
    <property type="term" value="P:microtubule nucleation"/>
    <property type="evidence" value="ECO:0007669"/>
    <property type="project" value="TreeGrafter"/>
</dbReference>
<feature type="compositionally biased region" description="Polar residues" evidence="8">
    <location>
        <begin position="288"/>
        <end position="298"/>
    </location>
</feature>
<dbReference type="GO" id="GO:0005871">
    <property type="term" value="C:kinesin complex"/>
    <property type="evidence" value="ECO:0007669"/>
    <property type="project" value="TreeGrafter"/>
</dbReference>
<dbReference type="GO" id="GO:0000132">
    <property type="term" value="P:establishment of mitotic spindle orientation"/>
    <property type="evidence" value="ECO:0007669"/>
    <property type="project" value="TreeGrafter"/>
</dbReference>
<reference evidence="10 11" key="1">
    <citation type="submission" date="2019-05" db="EMBL/GenBank/DDBJ databases">
        <title>Emergence of the Ug99 lineage of the wheat stem rust pathogen through somatic hybridization.</title>
        <authorList>
            <person name="Li F."/>
            <person name="Upadhyaya N.M."/>
            <person name="Sperschneider J."/>
            <person name="Matny O."/>
            <person name="Nguyen-Phuc H."/>
            <person name="Mago R."/>
            <person name="Raley C."/>
            <person name="Miller M.E."/>
            <person name="Silverstein K.A.T."/>
            <person name="Henningsen E."/>
            <person name="Hirsch C.D."/>
            <person name="Visser B."/>
            <person name="Pretorius Z.A."/>
            <person name="Steffenson B.J."/>
            <person name="Schwessinger B."/>
            <person name="Dodds P.N."/>
            <person name="Figueroa M."/>
        </authorList>
    </citation>
    <scope>NUCLEOTIDE SEQUENCE [LARGE SCALE GENOMIC DNA]</scope>
    <source>
        <strain evidence="10 11">Ug99</strain>
    </source>
</reference>
<comment type="similarity">
    <text evidence="2">Belongs to the nudE family.</text>
</comment>
<keyword evidence="4" id="KW-0493">Microtubule</keyword>
<sequence>MDLLKLKTHSEIRYSLLTDPPPSRPKNQSDRHRCFLSSSAEIQFTELTHTTIHYQIRTLNAPTEKDDSKRTRIRRPTYTMEEPSFTSDGDALDYYRSLARSLQSDLDDTKLALDEFQVSSKELETELERELQATEKQLKELRGKEEHLLHEIDQWKIKYHSSLKDHTKTMTHMQTELETCRKSNEEYRTRLRDMELDNDELEGKERMVASSLQDVESKYGKAIERITLLEDELIEKSKLEEEHQRLKDDLRDMTEELAVLREHLASSATSPAGEATRRVLSPSPEDCQLSTRTFSETPLSDPGLEVLKDTDEMSSPSRPMIRTKPTSVIDAQDSHRRRLSSMAGEIGSPKSQTAKSLAITQSKKAASLRVKPHSVTIKPLQNVFSPDPRLAASTSVAPRAKRSQSRSRPALETPTNPRNLNKESSHLQSLRAETERMQGMTKKLVSSRNLRTVSAIPVPKTSLLSSSIHSKSNPHSISALNRSSTTRSPRRPPNGVSLTASRNVTQPATSQDRDLDTGLPRPKSTRPLSRLSISSDQQQQQQHQLGISMMGPSDAPPSCAIPRRKASIDMTERFPRPLSIQDVHKSHLRRQSTGFTGPPPKLDPNDRKPKFSSNPLGKSFSTSIRAAGLSFKR</sequence>
<feature type="region of interest" description="Disordered" evidence="8">
    <location>
        <begin position="266"/>
        <end position="354"/>
    </location>
</feature>
<dbReference type="Pfam" id="PF04880">
    <property type="entry name" value="NUDE_C"/>
    <property type="match status" value="1"/>
</dbReference>
<dbReference type="GO" id="GO:0008017">
    <property type="term" value="F:microtubule binding"/>
    <property type="evidence" value="ECO:0007669"/>
    <property type="project" value="InterPro"/>
</dbReference>
<comment type="caution">
    <text evidence="10">The sequence shown here is derived from an EMBL/GenBank/DDBJ whole genome shotgun (WGS) entry which is preliminary data.</text>
</comment>
<feature type="compositionally biased region" description="Basic and acidic residues" evidence="8">
    <location>
        <begin position="566"/>
        <end position="575"/>
    </location>
</feature>
<evidence type="ECO:0000256" key="2">
    <source>
        <dbReference type="ARBA" id="ARBA00007429"/>
    </source>
</evidence>
<dbReference type="GO" id="GO:0051642">
    <property type="term" value="P:centrosome localization"/>
    <property type="evidence" value="ECO:0007669"/>
    <property type="project" value="TreeGrafter"/>
</dbReference>
<evidence type="ECO:0000256" key="8">
    <source>
        <dbReference type="SAM" id="MobiDB-lite"/>
    </source>
</evidence>
<keyword evidence="6" id="KW-0206">Cytoskeleton</keyword>
<dbReference type="SMR" id="A0A5B0PIJ3"/>
<evidence type="ECO:0000256" key="7">
    <source>
        <dbReference type="SAM" id="Coils"/>
    </source>
</evidence>
<evidence type="ECO:0000256" key="3">
    <source>
        <dbReference type="ARBA" id="ARBA00022490"/>
    </source>
</evidence>
<evidence type="ECO:0000313" key="10">
    <source>
        <dbReference type="EMBL" id="KAA1100612.1"/>
    </source>
</evidence>
<feature type="region of interest" description="Disordered" evidence="8">
    <location>
        <begin position="465"/>
        <end position="633"/>
    </location>
</feature>
<organism evidence="10 11">
    <name type="scientific">Puccinia graminis f. sp. tritici</name>
    <dbReference type="NCBI Taxonomy" id="56615"/>
    <lineage>
        <taxon>Eukaryota</taxon>
        <taxon>Fungi</taxon>
        <taxon>Dikarya</taxon>
        <taxon>Basidiomycota</taxon>
        <taxon>Pucciniomycotina</taxon>
        <taxon>Pucciniomycetes</taxon>
        <taxon>Pucciniales</taxon>
        <taxon>Pucciniaceae</taxon>
        <taxon>Puccinia</taxon>
    </lineage>
</organism>
<evidence type="ECO:0000256" key="6">
    <source>
        <dbReference type="ARBA" id="ARBA00023212"/>
    </source>
</evidence>
<evidence type="ECO:0000256" key="4">
    <source>
        <dbReference type="ARBA" id="ARBA00022701"/>
    </source>
</evidence>
<feature type="compositionally biased region" description="Low complexity" evidence="8">
    <location>
        <begin position="465"/>
        <end position="487"/>
    </location>
</feature>
<feature type="region of interest" description="Disordered" evidence="8">
    <location>
        <begin position="379"/>
        <end position="448"/>
    </location>
</feature>
<dbReference type="GO" id="GO:0007059">
    <property type="term" value="P:chromosome segregation"/>
    <property type="evidence" value="ECO:0007669"/>
    <property type="project" value="TreeGrafter"/>
</dbReference>
<dbReference type="Proteomes" id="UP000325313">
    <property type="component" value="Unassembled WGS sequence"/>
</dbReference>
<gene>
    <name evidence="10" type="primary">NDE1_3</name>
    <name evidence="10" type="ORF">PGTUg99_028955</name>
</gene>
<accession>A0A5B0PIJ3</accession>
<keyword evidence="5 7" id="KW-0175">Coiled coil</keyword>
<dbReference type="PANTHER" id="PTHR10921:SF1">
    <property type="entry name" value="NUCLEAR DISTRIBUTION PROTEIN NUDE HOMOLOG"/>
    <property type="match status" value="1"/>
</dbReference>
<name>A0A5B0PIJ3_PUCGR</name>
<feature type="coiled-coil region" evidence="7">
    <location>
        <begin position="106"/>
        <end position="263"/>
    </location>
</feature>
<proteinExistence type="inferred from homology"/>
<keyword evidence="3" id="KW-0963">Cytoplasm</keyword>
<dbReference type="GO" id="GO:0000776">
    <property type="term" value="C:kinetochore"/>
    <property type="evidence" value="ECO:0007669"/>
    <property type="project" value="TreeGrafter"/>
</dbReference>
<dbReference type="EMBL" id="VDEP01000340">
    <property type="protein sequence ID" value="KAA1100612.1"/>
    <property type="molecule type" value="Genomic_DNA"/>
</dbReference>
<feature type="compositionally biased region" description="Polar residues" evidence="8">
    <location>
        <begin position="496"/>
        <end position="510"/>
    </location>
</feature>
<feature type="compositionally biased region" description="Polar residues" evidence="8">
    <location>
        <begin position="611"/>
        <end position="624"/>
    </location>
</feature>
<evidence type="ECO:0000256" key="1">
    <source>
        <dbReference type="ARBA" id="ARBA00004245"/>
    </source>
</evidence>
<dbReference type="AlphaFoldDB" id="A0A5B0PIJ3"/>
<dbReference type="InterPro" id="IPR033494">
    <property type="entry name" value="NUDE"/>
</dbReference>
<dbReference type="Gene3D" id="6.10.250.1080">
    <property type="match status" value="1"/>
</dbReference>
<dbReference type="PANTHER" id="PTHR10921">
    <property type="entry name" value="NUCLEAR DISTRIBUTION PROTEIN NUDE HOMOLOG 1"/>
    <property type="match status" value="1"/>
</dbReference>
<keyword evidence="10" id="KW-0830">Ubiquinone</keyword>
<evidence type="ECO:0000313" key="11">
    <source>
        <dbReference type="Proteomes" id="UP000325313"/>
    </source>
</evidence>